<dbReference type="Proteomes" id="UP000190774">
    <property type="component" value="Unassembled WGS sequence"/>
</dbReference>
<proteinExistence type="predicted"/>
<evidence type="ECO:0000313" key="1">
    <source>
        <dbReference type="EMBL" id="SKA82481.1"/>
    </source>
</evidence>
<evidence type="ECO:0000313" key="2">
    <source>
        <dbReference type="Proteomes" id="UP000190774"/>
    </source>
</evidence>
<dbReference type="STRING" id="48467.SAMN02745166_00915"/>
<accession>A0A1T4X0T7</accession>
<gene>
    <name evidence="1" type="ORF">SAMN02745166_00915</name>
</gene>
<name>A0A1T4X0T7_9BACT</name>
<dbReference type="EMBL" id="FUYE01000002">
    <property type="protein sequence ID" value="SKA82481.1"/>
    <property type="molecule type" value="Genomic_DNA"/>
</dbReference>
<dbReference type="AlphaFoldDB" id="A0A1T4X0T7"/>
<protein>
    <submittedName>
        <fullName evidence="1">Uncharacterized protein</fullName>
    </submittedName>
</protein>
<sequence length="203" mass="21413">MLRKTLNSQIIVAMNIKILTVGLALCGTAQLSKADILLGAPGVAAGTRIATRVPFKIDYQLTNSYKFIFSGIEAKGDTLGAPGSSGTQGNGGQFHLKASVSGGGSSERAGQLEFRDIQDYNTAPLKRLMISPTAVFKATSTPITIELLWKGEGNAHKPNGIFNIVGEYQKDPPVPSGSLYFPAGSYVLEGSPNPEGTVTIVRE</sequence>
<organism evidence="1 2">
    <name type="scientific">Prosthecobacter debontii</name>
    <dbReference type="NCBI Taxonomy" id="48467"/>
    <lineage>
        <taxon>Bacteria</taxon>
        <taxon>Pseudomonadati</taxon>
        <taxon>Verrucomicrobiota</taxon>
        <taxon>Verrucomicrobiia</taxon>
        <taxon>Verrucomicrobiales</taxon>
        <taxon>Verrucomicrobiaceae</taxon>
        <taxon>Prosthecobacter</taxon>
    </lineage>
</organism>
<reference evidence="2" key="1">
    <citation type="submission" date="2017-02" db="EMBL/GenBank/DDBJ databases">
        <authorList>
            <person name="Varghese N."/>
            <person name="Submissions S."/>
        </authorList>
    </citation>
    <scope>NUCLEOTIDE SEQUENCE [LARGE SCALE GENOMIC DNA]</scope>
    <source>
        <strain evidence="2">ATCC 700200</strain>
    </source>
</reference>
<keyword evidence="2" id="KW-1185">Reference proteome</keyword>